<reference evidence="7" key="1">
    <citation type="submission" date="2025-08" db="UniProtKB">
        <authorList>
            <consortium name="RefSeq"/>
        </authorList>
    </citation>
    <scope>IDENTIFICATION</scope>
</reference>
<name>A0A6P7MDL1_BETSP</name>
<sequence length="215" mass="24043">MGSEYQPLSSAEPCTTFFIETSECFICRDVELQASGPLRNFCDCKNSLSHHACLSTWIQKGCGSKDRLRCVICKAKYQLQRRSPWLSLALQWRTWLVLITVLVLLCLVPYAVHCMMTVFTDPPPPTTFKVAAATFGLLMEFLLIKCAWSYIGVQYQQAERSSFTVRHRGSEEGASGRSCWYRCGSLSAEAGRAPAADSPIGERKESEFKSACLTL</sequence>
<dbReference type="GeneID" id="114854608"/>
<protein>
    <submittedName>
        <fullName evidence="7">Uncharacterized protein LOC114854608</fullName>
    </submittedName>
</protein>
<evidence type="ECO:0000256" key="4">
    <source>
        <dbReference type="SAM" id="Phobius"/>
    </source>
</evidence>
<evidence type="ECO:0000259" key="5">
    <source>
        <dbReference type="PROSITE" id="PS51292"/>
    </source>
</evidence>
<dbReference type="GO" id="GO:0008270">
    <property type="term" value="F:zinc ion binding"/>
    <property type="evidence" value="ECO:0007669"/>
    <property type="project" value="UniProtKB-KW"/>
</dbReference>
<keyword evidence="4" id="KW-0812">Transmembrane</keyword>
<dbReference type="RefSeq" id="XP_029005016.1">
    <property type="nucleotide sequence ID" value="XM_029149183.3"/>
</dbReference>
<evidence type="ECO:0000256" key="2">
    <source>
        <dbReference type="ARBA" id="ARBA00022771"/>
    </source>
</evidence>
<keyword evidence="3" id="KW-0862">Zinc</keyword>
<accession>A0A6P7MDL1</accession>
<feature type="domain" description="RING-CH-type" evidence="5">
    <location>
        <begin position="16"/>
        <end position="80"/>
    </location>
</feature>
<evidence type="ECO:0000313" key="7">
    <source>
        <dbReference type="RefSeq" id="XP_029005016.1"/>
    </source>
</evidence>
<evidence type="ECO:0000313" key="6">
    <source>
        <dbReference type="Proteomes" id="UP000515150"/>
    </source>
</evidence>
<keyword evidence="4" id="KW-0472">Membrane</keyword>
<dbReference type="PANTHER" id="PTHR20893:SF2">
    <property type="entry name" value="LD08641P"/>
    <property type="match status" value="1"/>
</dbReference>
<keyword evidence="2" id="KW-0863">Zinc-finger</keyword>
<dbReference type="PANTHER" id="PTHR20893">
    <property type="entry name" value="LD08641P"/>
    <property type="match status" value="1"/>
</dbReference>
<evidence type="ECO:0000256" key="1">
    <source>
        <dbReference type="ARBA" id="ARBA00022723"/>
    </source>
</evidence>
<keyword evidence="4" id="KW-1133">Transmembrane helix</keyword>
<dbReference type="SMART" id="SM00744">
    <property type="entry name" value="RINGv"/>
    <property type="match status" value="1"/>
</dbReference>
<evidence type="ECO:0000256" key="3">
    <source>
        <dbReference type="ARBA" id="ARBA00022833"/>
    </source>
</evidence>
<proteinExistence type="predicted"/>
<dbReference type="Gene3D" id="3.30.40.10">
    <property type="entry name" value="Zinc/RING finger domain, C3HC4 (zinc finger)"/>
    <property type="match status" value="1"/>
</dbReference>
<dbReference type="PROSITE" id="PS51292">
    <property type="entry name" value="ZF_RING_CH"/>
    <property type="match status" value="1"/>
</dbReference>
<organism evidence="6 7">
    <name type="scientific">Betta splendens</name>
    <name type="common">Siamese fighting fish</name>
    <dbReference type="NCBI Taxonomy" id="158456"/>
    <lineage>
        <taxon>Eukaryota</taxon>
        <taxon>Metazoa</taxon>
        <taxon>Chordata</taxon>
        <taxon>Craniata</taxon>
        <taxon>Vertebrata</taxon>
        <taxon>Euteleostomi</taxon>
        <taxon>Actinopterygii</taxon>
        <taxon>Neopterygii</taxon>
        <taxon>Teleostei</taxon>
        <taxon>Neoteleostei</taxon>
        <taxon>Acanthomorphata</taxon>
        <taxon>Anabantaria</taxon>
        <taxon>Anabantiformes</taxon>
        <taxon>Anabantoidei</taxon>
        <taxon>Osphronemidae</taxon>
        <taxon>Betta</taxon>
    </lineage>
</organism>
<gene>
    <name evidence="7" type="primary">LOC114854608</name>
</gene>
<dbReference type="OrthoDB" id="5817083at2759"/>
<dbReference type="SUPFAM" id="SSF57850">
    <property type="entry name" value="RING/U-box"/>
    <property type="match status" value="1"/>
</dbReference>
<dbReference type="InterPro" id="IPR013083">
    <property type="entry name" value="Znf_RING/FYVE/PHD"/>
</dbReference>
<feature type="transmembrane region" description="Helical" evidence="4">
    <location>
        <begin position="132"/>
        <end position="153"/>
    </location>
</feature>
<feature type="transmembrane region" description="Helical" evidence="4">
    <location>
        <begin position="92"/>
        <end position="112"/>
    </location>
</feature>
<dbReference type="Pfam" id="PF12906">
    <property type="entry name" value="RINGv"/>
    <property type="match status" value="1"/>
</dbReference>
<dbReference type="InterPro" id="IPR011016">
    <property type="entry name" value="Znf_RING-CH"/>
</dbReference>
<dbReference type="InParanoid" id="A0A6P7MDL1"/>
<dbReference type="AlphaFoldDB" id="A0A6P7MDL1"/>
<dbReference type="KEGG" id="bspl:114854608"/>
<keyword evidence="6" id="KW-1185">Reference proteome</keyword>
<dbReference type="Proteomes" id="UP000515150">
    <property type="component" value="Chromosome 4"/>
</dbReference>
<keyword evidence="1" id="KW-0479">Metal-binding</keyword>